<dbReference type="OrthoDB" id="2351076at2"/>
<sequence>MQVTSRISNNNRSAAEIPLDLKTGEVSRAQIKERVSDTEAVINIRGREFQAKFEGGVPSSDRVTVQITDQKEQAVTVKTIAAENPKSSAGQASELKVLQSVGLSGDEKPELKKAVQTLLDKGSPISKEIVRDLKEFMDNAKGSTESKLETVKALANKRLEATITQLRAVHEALHGKPLSEVLTELAKEIDPEFRIEKRDAPVQKNLDSTIPKNDSVNVTPDQKQKVQTQSILNAESGRKSVNSSELSKLIQSSQELLENEPDLKKAIQQIRTTVINHPSLDRELAQNIEKAAADAEKLQAIGKERLVQALKNTEDQLLRKEQQAVQPKENVITLKAEEKPVEIIRAVKDETAKNPDIRKSIELIQNRLIENPKIVKEVSDRLMRAIQETKSLANQGRITAAKEVMTAALSRAETELSQIEARQPVQSDRNIPEQRPSEAIKQVKAEVQNEPDLQRAVEKVREQAVQHPKMDREVAQKVEKALNEAVRLQQIGQETAGRERIQQALTKAEAELKQIEARQPMQSERNMSEQRPSEAAKQAKVDVQNEPNLQRAVEKVREQVVQHPKMDREVAQKVERALSEAVRLQQIGQETAGRERIQQALTKAETELKQIEARQWVQSDRNIPEQRPSEGVKQVKAEVQNEPDLQRAVGKVREQVVQHPKMDREVSQKVERALNEASRLQQIGQETAGRERIQQALTKAETELKQIEARQPMQLGRDVSEQRPSEAVKQVKAEVQNEPDLQRAVEKVREQVVQYPKMDREVAQKVERALNEAVRLQQIGQETVGRERIQQALTKAETELKQIEARQPVLSDRSVPKRRPSEAVKQVKAEVQNEPDLQRAVEKVREQVVQHPKMDREVAQKVERALSEAVRLQQIGQETAGRERIQQALTKAETELKQIEARQPVQSDRNVPEQRPSKAVKQVKAEVLNEPDLQRAVEKVREQVVQHPKMDRQVSQKVERALNEASRLQQIGHETAGRERIQQALAKAETELKQIEARQPVQSERNMSEQRPSEAVKQVKAEVQNEPDLQRVVEKVREQVVQHPKMDREVAQKVERALNEAVRLQQIGQETAGRERIQQALAKAETELKQIEARQPVQSERNMSEQRPSEAVKQVKAEVQNEPDLQRAVEKVREQVVRHPRMDREVAQKVERALNEAVRLQQIGQETAGRERLQQALTKAETELKQIEARQPVQSARSISEQRPSEATKQAKVDVQNEPNLQRAVEKVREQVVQHPKMDREVAQKVEKALNEAVRLQQVGQETAGRERIQQSLTKAETELKQIEARQPVQPERSISDQRPSEAVKQVKAEVQNEPDLQRAVAKVREQVVQHPKMDREVAQNVERALNEASRLQQIGQETAGRERIQQALAKAETELTQIEARQPVQSARSISEQRPSEAVKQVKAEVQNEPNLQRAVEKVREQVVQHPKMDRDVVQKVEKTLNEATRLQKIGQESAGRERIQQALMKAEADLKQLEARQPAQNLQNNLQLRPSEAVKEVKTEIKNEPDLQRAIEKVRSQIVNNPSIDKETARNIEKTLNEADLLQRIGRESAGRESLEKSLTKAEAELKRLESQGPKGEVPLRETFKQVREQIQSEANTKQVLQKVQEQLLNNKQVDPSIAKEIEKLAKQTGQLDQAGRDRMIKVLQQAEAALKQTQKLAENTAADSEQHMNKIQKNSLAQGTGMNEQKAERLPSEAIKQLIKQFQKEPELIRALDLVRKEITSNPGMNMSTVDKAEKAISHAAHLQEKGRELGARQHMAKELSDIEQTLAKSEPKMSTEAKPAAEALQYDLNEQLQSLGIQSKDILVTKVTQKLAQAAHDFRELKREITRNLDNVEHLINTFKKNAYPQAKQMLETAISKLDNAILKSEMMLFTDMKTEKQLMQASSQLAEAKKLLAKGDHAQAGKIVSEVKTLIDKVIFKPSEQKVVHFVAKESMMLEKQPAAQHVIKQFNETASGYLSGEPSARQMFEMVKSMGLNHDSEVANSLVFQKNDQSQQEQQQQNLKAALMKLAQGEGQETNSKIAQQAEQALTNLTGQQLLSKSDASGTLQSMFFNLPMLLGGKPENLQVFVNSKNEGQQVDWENCNLYFLLETKKLGDVGILLNSTDRNLSITIKNDLPGFKEKMEPLAVFTKEKLQEVGYNVNSINFTRMSVPQPKLETDQGGQAQENDPKPLRPVFTEKGMDFKI</sequence>
<evidence type="ECO:0000256" key="1">
    <source>
        <dbReference type="SAM" id="Coils"/>
    </source>
</evidence>
<evidence type="ECO:0000313" key="4">
    <source>
        <dbReference type="Proteomes" id="UP000465778"/>
    </source>
</evidence>
<protein>
    <submittedName>
        <fullName evidence="3">Uncharacterized protein</fullName>
    </submittedName>
</protein>
<feature type="compositionally biased region" description="Polar residues" evidence="2">
    <location>
        <begin position="1192"/>
        <end position="1202"/>
    </location>
</feature>
<evidence type="ECO:0000313" key="3">
    <source>
        <dbReference type="EMBL" id="KAF0825026.1"/>
    </source>
</evidence>
<feature type="region of interest" description="Disordered" evidence="2">
    <location>
        <begin position="1284"/>
        <end position="1305"/>
    </location>
</feature>
<dbReference type="EMBL" id="VDEM01000008">
    <property type="protein sequence ID" value="KAF0825026.1"/>
    <property type="molecule type" value="Genomic_DNA"/>
</dbReference>
<comment type="caution">
    <text evidence="3">The sequence shown here is derived from an EMBL/GenBank/DDBJ whole genome shotgun (WGS) entry which is preliminary data.</text>
</comment>
<reference evidence="3 4" key="1">
    <citation type="journal article" date="2020" name="G3 (Bethesda)">
        <title>Whole Genome Sequencing and Comparative Genomics of Two Nematicidal Bacillus Strains Reveals a Wide Range of Possible Virulence Factors.</title>
        <authorList>
            <person name="Susic N."/>
            <person name="Janezic S."/>
            <person name="Rupnik M."/>
            <person name="Geric Stare B."/>
        </authorList>
    </citation>
    <scope>NUCLEOTIDE SEQUENCE [LARGE SCALE GENOMIC DNA]</scope>
    <source>
        <strain evidence="3 4">I-1582</strain>
    </source>
</reference>
<feature type="compositionally biased region" description="Basic and acidic residues" evidence="2">
    <location>
        <begin position="1203"/>
        <end position="1212"/>
    </location>
</feature>
<evidence type="ECO:0000256" key="2">
    <source>
        <dbReference type="SAM" id="MobiDB-lite"/>
    </source>
</evidence>
<feature type="coiled-coil region" evidence="1">
    <location>
        <begin position="1808"/>
        <end position="1846"/>
    </location>
</feature>
<feature type="region of interest" description="Disordered" evidence="2">
    <location>
        <begin position="902"/>
        <end position="921"/>
    </location>
</feature>
<feature type="compositionally biased region" description="Basic and acidic residues" evidence="2">
    <location>
        <begin position="1294"/>
        <end position="1305"/>
    </location>
</feature>
<keyword evidence="1" id="KW-0175">Coiled coil</keyword>
<feature type="region of interest" description="Disordered" evidence="2">
    <location>
        <begin position="205"/>
        <end position="225"/>
    </location>
</feature>
<dbReference type="RefSeq" id="WP_159344554.1">
    <property type="nucleotide sequence ID" value="NZ_VDEM01000008.1"/>
</dbReference>
<feature type="coiled-coil region" evidence="1">
    <location>
        <begin position="1639"/>
        <end position="1666"/>
    </location>
</feature>
<name>A0A800MZ19_CYTFI</name>
<gene>
    <name evidence="3" type="ORF">KIS1582_1228</name>
</gene>
<accession>A0A800MZ19</accession>
<proteinExistence type="predicted"/>
<organism evidence="3 4">
    <name type="scientific">Cytobacillus firmus</name>
    <name type="common">Bacillus firmus</name>
    <dbReference type="NCBI Taxonomy" id="1399"/>
    <lineage>
        <taxon>Bacteria</taxon>
        <taxon>Bacillati</taxon>
        <taxon>Bacillota</taxon>
        <taxon>Bacilli</taxon>
        <taxon>Bacillales</taxon>
        <taxon>Bacillaceae</taxon>
        <taxon>Cytobacillus</taxon>
    </lineage>
</organism>
<feature type="region of interest" description="Disordered" evidence="2">
    <location>
        <begin position="1188"/>
        <end position="1214"/>
    </location>
</feature>
<dbReference type="Proteomes" id="UP000465778">
    <property type="component" value="Unassembled WGS sequence"/>
</dbReference>
<feature type="region of interest" description="Disordered" evidence="2">
    <location>
        <begin position="2154"/>
        <end position="2188"/>
    </location>
</feature>